<dbReference type="PROSITE" id="PS50042">
    <property type="entry name" value="CNMP_BINDING_3"/>
    <property type="match status" value="1"/>
</dbReference>
<proteinExistence type="predicted"/>
<evidence type="ECO:0000256" key="1">
    <source>
        <dbReference type="SAM" id="MobiDB-lite"/>
    </source>
</evidence>
<accession>A0A1E3VVT7</accession>
<feature type="domain" description="Cyclic nucleotide-binding" evidence="2">
    <location>
        <begin position="40"/>
        <end position="88"/>
    </location>
</feature>
<reference evidence="3 4" key="1">
    <citation type="journal article" date="2016" name="Environ. Microbiol.">
        <title>New Methyloceanibacter diversity from North Sea sediments includes methanotroph containing solely the soluble methane monooxygenase.</title>
        <authorList>
            <person name="Vekeman B."/>
            <person name="Kerckhof F.M."/>
            <person name="Cremers G."/>
            <person name="de Vos P."/>
            <person name="Vandamme P."/>
            <person name="Boon N."/>
            <person name="Op den Camp H.J."/>
            <person name="Heylen K."/>
        </authorList>
    </citation>
    <scope>NUCLEOTIDE SEQUENCE [LARGE SCALE GENOMIC DNA]</scope>
    <source>
        <strain evidence="3 4">R-67175</strain>
    </source>
</reference>
<keyword evidence="4" id="KW-1185">Reference proteome</keyword>
<dbReference type="Pfam" id="PF00027">
    <property type="entry name" value="cNMP_binding"/>
    <property type="match status" value="1"/>
</dbReference>
<dbReference type="RefSeq" id="WP_083239231.1">
    <property type="nucleotide sequence ID" value="NZ_LPWF01000025.1"/>
</dbReference>
<evidence type="ECO:0000259" key="2">
    <source>
        <dbReference type="PROSITE" id="PS50042"/>
    </source>
</evidence>
<dbReference type="Gene3D" id="2.60.120.10">
    <property type="entry name" value="Jelly Rolls"/>
    <property type="match status" value="1"/>
</dbReference>
<name>A0A1E3VVT7_9HYPH</name>
<dbReference type="Proteomes" id="UP000094472">
    <property type="component" value="Unassembled WGS sequence"/>
</dbReference>
<gene>
    <name evidence="3" type="ORF">AUC69_11010</name>
</gene>
<dbReference type="EMBL" id="LPWF01000025">
    <property type="protein sequence ID" value="ODR97632.1"/>
    <property type="molecule type" value="Genomic_DNA"/>
</dbReference>
<dbReference type="AlphaFoldDB" id="A0A1E3VVT7"/>
<dbReference type="SUPFAM" id="SSF51206">
    <property type="entry name" value="cAMP-binding domain-like"/>
    <property type="match status" value="1"/>
</dbReference>
<dbReference type="STRING" id="1774969.AUC69_11010"/>
<feature type="region of interest" description="Disordered" evidence="1">
    <location>
        <begin position="1"/>
        <end position="28"/>
    </location>
</feature>
<organism evidence="3 4">
    <name type="scientific">Methyloceanibacter superfactus</name>
    <dbReference type="NCBI Taxonomy" id="1774969"/>
    <lineage>
        <taxon>Bacteria</taxon>
        <taxon>Pseudomonadati</taxon>
        <taxon>Pseudomonadota</taxon>
        <taxon>Alphaproteobacteria</taxon>
        <taxon>Hyphomicrobiales</taxon>
        <taxon>Hyphomicrobiaceae</taxon>
        <taxon>Methyloceanibacter</taxon>
    </lineage>
</organism>
<comment type="caution">
    <text evidence="3">The sequence shown here is derived from an EMBL/GenBank/DDBJ whole genome shotgun (WGS) entry which is preliminary data.</text>
</comment>
<dbReference type="InterPro" id="IPR014710">
    <property type="entry name" value="RmlC-like_jellyroll"/>
</dbReference>
<evidence type="ECO:0000313" key="4">
    <source>
        <dbReference type="Proteomes" id="UP000094472"/>
    </source>
</evidence>
<sequence length="115" mass="12378">MLTPTPVAELRQTTRHPPFGLPAENGGPEAFLPASVPMNFGRNSEIFAEGETAGYVYKLVSGAVRVSQLLPDGRRQISAFHLPGDMFGFEIDDVHHVSAEAIVPVKVIAFKCTAS</sequence>
<evidence type="ECO:0000313" key="3">
    <source>
        <dbReference type="EMBL" id="ODR97632.1"/>
    </source>
</evidence>
<protein>
    <recommendedName>
        <fullName evidence="2">Cyclic nucleotide-binding domain-containing protein</fullName>
    </recommendedName>
</protein>
<dbReference type="InterPro" id="IPR018490">
    <property type="entry name" value="cNMP-bd_dom_sf"/>
</dbReference>
<dbReference type="CDD" id="cd00038">
    <property type="entry name" value="CAP_ED"/>
    <property type="match status" value="1"/>
</dbReference>
<dbReference type="InterPro" id="IPR000595">
    <property type="entry name" value="cNMP-bd_dom"/>
</dbReference>